<accession>A0ACB8XGM7</accession>
<proteinExistence type="predicted"/>
<evidence type="ECO:0000313" key="1">
    <source>
        <dbReference type="EMBL" id="KAI3666988.1"/>
    </source>
</evidence>
<evidence type="ECO:0000313" key="2">
    <source>
        <dbReference type="Proteomes" id="UP001055879"/>
    </source>
</evidence>
<dbReference type="EMBL" id="CM042063">
    <property type="protein sequence ID" value="KAI3666988.1"/>
    <property type="molecule type" value="Genomic_DNA"/>
</dbReference>
<keyword evidence="2" id="KW-1185">Reference proteome</keyword>
<protein>
    <submittedName>
        <fullName evidence="1">Uncharacterized protein</fullName>
    </submittedName>
</protein>
<dbReference type="Proteomes" id="UP001055879">
    <property type="component" value="Linkage Group LG17"/>
</dbReference>
<name>A0ACB8XGM7_ARCLA</name>
<gene>
    <name evidence="1" type="ORF">L6452_42029</name>
</gene>
<organism evidence="1 2">
    <name type="scientific">Arctium lappa</name>
    <name type="common">Greater burdock</name>
    <name type="synonym">Lappa major</name>
    <dbReference type="NCBI Taxonomy" id="4217"/>
    <lineage>
        <taxon>Eukaryota</taxon>
        <taxon>Viridiplantae</taxon>
        <taxon>Streptophyta</taxon>
        <taxon>Embryophyta</taxon>
        <taxon>Tracheophyta</taxon>
        <taxon>Spermatophyta</taxon>
        <taxon>Magnoliopsida</taxon>
        <taxon>eudicotyledons</taxon>
        <taxon>Gunneridae</taxon>
        <taxon>Pentapetalae</taxon>
        <taxon>asterids</taxon>
        <taxon>campanulids</taxon>
        <taxon>Asterales</taxon>
        <taxon>Asteraceae</taxon>
        <taxon>Carduoideae</taxon>
        <taxon>Cardueae</taxon>
        <taxon>Arctiinae</taxon>
        <taxon>Arctium</taxon>
    </lineage>
</organism>
<reference evidence="2" key="1">
    <citation type="journal article" date="2022" name="Mol. Ecol. Resour.">
        <title>The genomes of chicory, endive, great burdock and yacon provide insights into Asteraceae palaeo-polyploidization history and plant inulin production.</title>
        <authorList>
            <person name="Fan W."/>
            <person name="Wang S."/>
            <person name="Wang H."/>
            <person name="Wang A."/>
            <person name="Jiang F."/>
            <person name="Liu H."/>
            <person name="Zhao H."/>
            <person name="Xu D."/>
            <person name="Zhang Y."/>
        </authorList>
    </citation>
    <scope>NUCLEOTIDE SEQUENCE [LARGE SCALE GENOMIC DNA]</scope>
    <source>
        <strain evidence="2">cv. Niubang</strain>
    </source>
</reference>
<comment type="caution">
    <text evidence="1">The sequence shown here is derived from an EMBL/GenBank/DDBJ whole genome shotgun (WGS) entry which is preliminary data.</text>
</comment>
<reference evidence="1 2" key="2">
    <citation type="journal article" date="2022" name="Mol. Ecol. Resour.">
        <title>The genomes of chicory, endive, great burdock and yacon provide insights into Asteraceae paleo-polyploidization history and plant inulin production.</title>
        <authorList>
            <person name="Fan W."/>
            <person name="Wang S."/>
            <person name="Wang H."/>
            <person name="Wang A."/>
            <person name="Jiang F."/>
            <person name="Liu H."/>
            <person name="Zhao H."/>
            <person name="Xu D."/>
            <person name="Zhang Y."/>
        </authorList>
    </citation>
    <scope>NUCLEOTIDE SEQUENCE [LARGE SCALE GENOMIC DNA]</scope>
    <source>
        <strain evidence="2">cv. Niubang</strain>
    </source>
</reference>
<sequence>MSNRCGCFRLTLHILGHMNRAAKGFDPNGTTSSRRCCIPIHSCCREATDAVEISIHNCCQEWANAIRTLTHGVCHSFLQPWFEPCATGGWFWPWRSWDVGVDRRLWLCTSPFDPMKPNGLGYVGYEP</sequence>